<gene>
    <name evidence="2" type="ORF">CVT25_003833</name>
</gene>
<name>A0A409XPZ0_PSICY</name>
<protein>
    <recommendedName>
        <fullName evidence="4">F-box domain-containing protein</fullName>
    </recommendedName>
</protein>
<sequence>MSRRSIFDSNSTPAPRLLRTNDEPSSQQIDFIRRAIQSTEQWMREDLIDSDEARRRHAAYALFIHNHSALLSPIRRVPVEIWQQIFRLVAHSENFGLLGTSSYRIGQVCRLWNSVAKSVPELLSTLPPVRLTQRTAKPSFTRPLERTISSIPAAYPLIIRIMDPILPDVHPVVQMLYACSQRWINLSILIGRDAMGLVSISLHGNVPNLKKLQLHVPDQSYDYLGQLDAFADAPLLTELDVDCPSPIHLSIPWAQLTRYKERSRGMQLGVARVLKDGEAIEHLEYRTGDPGAIVDVRTSDRATLTKLKSIDIRLYHNSTTGFSLLDQFTAPYLEVIKIKDHGHDFLPFLLDFIEKCSCGSTLTCLIFDTNRIFPGDLTKILLCTPALTKLECNDIPFVDLCMFSVRKGAPTLVPLLHDLVVHSPSPEQLSTLDTLASSRSHMFKILLRPVEGREREGGGSARSQARLDQPFSLKLVFPDHRLCSVARETLIGPEDSFHAIRSTLSDSLAELDIQVDEMKARWIGKVTRKAQLRTFWHSVSDQGPGKKLDEVISYLETVPLDKMPDSIVS</sequence>
<evidence type="ECO:0008006" key="4">
    <source>
        <dbReference type="Google" id="ProtNLM"/>
    </source>
</evidence>
<dbReference type="EMBL" id="NHYD01000971">
    <property type="protein sequence ID" value="PPQ92784.1"/>
    <property type="molecule type" value="Genomic_DNA"/>
</dbReference>
<keyword evidence="3" id="KW-1185">Reference proteome</keyword>
<organism evidence="2 3">
    <name type="scientific">Psilocybe cyanescens</name>
    <dbReference type="NCBI Taxonomy" id="93625"/>
    <lineage>
        <taxon>Eukaryota</taxon>
        <taxon>Fungi</taxon>
        <taxon>Dikarya</taxon>
        <taxon>Basidiomycota</taxon>
        <taxon>Agaricomycotina</taxon>
        <taxon>Agaricomycetes</taxon>
        <taxon>Agaricomycetidae</taxon>
        <taxon>Agaricales</taxon>
        <taxon>Agaricineae</taxon>
        <taxon>Strophariaceae</taxon>
        <taxon>Psilocybe</taxon>
    </lineage>
</organism>
<dbReference type="OrthoDB" id="3365698at2759"/>
<evidence type="ECO:0000313" key="2">
    <source>
        <dbReference type="EMBL" id="PPQ92784.1"/>
    </source>
</evidence>
<dbReference type="Proteomes" id="UP000283269">
    <property type="component" value="Unassembled WGS sequence"/>
</dbReference>
<accession>A0A409XPZ0</accession>
<evidence type="ECO:0000256" key="1">
    <source>
        <dbReference type="SAM" id="MobiDB-lite"/>
    </source>
</evidence>
<dbReference type="InParanoid" id="A0A409XPZ0"/>
<feature type="region of interest" description="Disordered" evidence="1">
    <location>
        <begin position="1"/>
        <end position="24"/>
    </location>
</feature>
<comment type="caution">
    <text evidence="2">The sequence shown here is derived from an EMBL/GenBank/DDBJ whole genome shotgun (WGS) entry which is preliminary data.</text>
</comment>
<proteinExistence type="predicted"/>
<dbReference type="AlphaFoldDB" id="A0A409XPZ0"/>
<reference evidence="2 3" key="1">
    <citation type="journal article" date="2018" name="Evol. Lett.">
        <title>Horizontal gene cluster transfer increased hallucinogenic mushroom diversity.</title>
        <authorList>
            <person name="Reynolds H.T."/>
            <person name="Vijayakumar V."/>
            <person name="Gluck-Thaler E."/>
            <person name="Korotkin H.B."/>
            <person name="Matheny P.B."/>
            <person name="Slot J.C."/>
        </authorList>
    </citation>
    <scope>NUCLEOTIDE SEQUENCE [LARGE SCALE GENOMIC DNA]</scope>
    <source>
        <strain evidence="2 3">2631</strain>
    </source>
</reference>
<evidence type="ECO:0000313" key="3">
    <source>
        <dbReference type="Proteomes" id="UP000283269"/>
    </source>
</evidence>